<name>A0A921S092_SORBI</name>
<evidence type="ECO:0000313" key="3">
    <source>
        <dbReference type="Proteomes" id="UP000807115"/>
    </source>
</evidence>
<accession>A0A921S092</accession>
<proteinExistence type="predicted"/>
<dbReference type="Proteomes" id="UP000807115">
    <property type="component" value="Chromosome 1"/>
</dbReference>
<comment type="caution">
    <text evidence="2">The sequence shown here is derived from an EMBL/GenBank/DDBJ whole genome shotgun (WGS) entry which is preliminary data.</text>
</comment>
<reference evidence="2" key="1">
    <citation type="journal article" date="2019" name="BMC Genomics">
        <title>A new reference genome for Sorghum bicolor reveals high levels of sequence similarity between sweet and grain genotypes: implications for the genetics of sugar metabolism.</title>
        <authorList>
            <person name="Cooper E.A."/>
            <person name="Brenton Z.W."/>
            <person name="Flinn B.S."/>
            <person name="Jenkins J."/>
            <person name="Shu S."/>
            <person name="Flowers D."/>
            <person name="Luo F."/>
            <person name="Wang Y."/>
            <person name="Xia P."/>
            <person name="Barry K."/>
            <person name="Daum C."/>
            <person name="Lipzen A."/>
            <person name="Yoshinaga Y."/>
            <person name="Schmutz J."/>
            <person name="Saski C."/>
            <person name="Vermerris W."/>
            <person name="Kresovich S."/>
        </authorList>
    </citation>
    <scope>NUCLEOTIDE SEQUENCE</scope>
</reference>
<feature type="region of interest" description="Disordered" evidence="1">
    <location>
        <begin position="1"/>
        <end position="81"/>
    </location>
</feature>
<feature type="compositionally biased region" description="Basic and acidic residues" evidence="1">
    <location>
        <begin position="72"/>
        <end position="81"/>
    </location>
</feature>
<sequence>MPTDETTRNPPRLRLPRPPLPARSRPRGAPLLRERDPSAAPPSLTPRSPRHATRPPSHPIRDEFPFPPSREPPSRPDLDAL</sequence>
<evidence type="ECO:0000313" key="2">
    <source>
        <dbReference type="EMBL" id="KAG0548850.1"/>
    </source>
</evidence>
<reference evidence="2" key="2">
    <citation type="submission" date="2020-10" db="EMBL/GenBank/DDBJ databases">
        <authorList>
            <person name="Cooper E.A."/>
            <person name="Brenton Z.W."/>
            <person name="Flinn B.S."/>
            <person name="Jenkins J."/>
            <person name="Shu S."/>
            <person name="Flowers D."/>
            <person name="Luo F."/>
            <person name="Wang Y."/>
            <person name="Xia P."/>
            <person name="Barry K."/>
            <person name="Daum C."/>
            <person name="Lipzen A."/>
            <person name="Yoshinaga Y."/>
            <person name="Schmutz J."/>
            <person name="Saski C."/>
            <person name="Vermerris W."/>
            <person name="Kresovich S."/>
        </authorList>
    </citation>
    <scope>NUCLEOTIDE SEQUENCE</scope>
</reference>
<dbReference type="EMBL" id="CM027680">
    <property type="protein sequence ID" value="KAG0548850.1"/>
    <property type="molecule type" value="Genomic_DNA"/>
</dbReference>
<gene>
    <name evidence="2" type="ORF">BDA96_01G203000</name>
</gene>
<protein>
    <submittedName>
        <fullName evidence="2">Uncharacterized protein</fullName>
    </submittedName>
</protein>
<dbReference type="AlphaFoldDB" id="A0A921S092"/>
<evidence type="ECO:0000256" key="1">
    <source>
        <dbReference type="SAM" id="MobiDB-lite"/>
    </source>
</evidence>
<organism evidence="2 3">
    <name type="scientific">Sorghum bicolor</name>
    <name type="common">Sorghum</name>
    <name type="synonym">Sorghum vulgare</name>
    <dbReference type="NCBI Taxonomy" id="4558"/>
    <lineage>
        <taxon>Eukaryota</taxon>
        <taxon>Viridiplantae</taxon>
        <taxon>Streptophyta</taxon>
        <taxon>Embryophyta</taxon>
        <taxon>Tracheophyta</taxon>
        <taxon>Spermatophyta</taxon>
        <taxon>Magnoliopsida</taxon>
        <taxon>Liliopsida</taxon>
        <taxon>Poales</taxon>
        <taxon>Poaceae</taxon>
        <taxon>PACMAD clade</taxon>
        <taxon>Panicoideae</taxon>
        <taxon>Andropogonodae</taxon>
        <taxon>Andropogoneae</taxon>
        <taxon>Sorghinae</taxon>
        <taxon>Sorghum</taxon>
    </lineage>
</organism>